<keyword evidence="1" id="KW-0680">Restriction system</keyword>
<dbReference type="GO" id="GO:0009307">
    <property type="term" value="P:DNA restriction-modification system"/>
    <property type="evidence" value="ECO:0007669"/>
    <property type="project" value="UniProtKB-KW"/>
</dbReference>
<evidence type="ECO:0000256" key="2">
    <source>
        <dbReference type="ARBA" id="ARBA00023125"/>
    </source>
</evidence>
<protein>
    <submittedName>
        <fullName evidence="4">Restriction endonuclease subunit S</fullName>
    </submittedName>
</protein>
<feature type="coiled-coil region" evidence="3">
    <location>
        <begin position="168"/>
        <end position="195"/>
    </location>
</feature>
<keyword evidence="4" id="KW-0255">Endonuclease</keyword>
<name>A0A6G8IKZ7_9BURK</name>
<dbReference type="Gene3D" id="3.90.220.20">
    <property type="entry name" value="DNA methylase specificity domains"/>
    <property type="match status" value="2"/>
</dbReference>
<reference evidence="4 5" key="1">
    <citation type="submission" date="2020-03" db="EMBL/GenBank/DDBJ databases">
        <title>Hydrogenophaga sp. nov. isolated from cyanobacterial mat.</title>
        <authorList>
            <person name="Thorat V."/>
            <person name="Kirdat K."/>
            <person name="Tiwarekar B."/>
            <person name="Costa E.D."/>
            <person name="Yadav A."/>
        </authorList>
    </citation>
    <scope>NUCLEOTIDE SEQUENCE [LARGE SCALE GENOMIC DNA]</scope>
    <source>
        <strain evidence="4 5">BA0156</strain>
    </source>
</reference>
<evidence type="ECO:0000313" key="5">
    <source>
        <dbReference type="Proteomes" id="UP000503162"/>
    </source>
</evidence>
<accession>A0A6G8IKZ7</accession>
<dbReference type="InterPro" id="IPR044946">
    <property type="entry name" value="Restrct_endonuc_typeI_TRD_sf"/>
</dbReference>
<dbReference type="GO" id="GO:0004519">
    <property type="term" value="F:endonuclease activity"/>
    <property type="evidence" value="ECO:0007669"/>
    <property type="project" value="UniProtKB-KW"/>
</dbReference>
<organism evidence="4 5">
    <name type="scientific">Hydrogenophaga crocea</name>
    <dbReference type="NCBI Taxonomy" id="2716225"/>
    <lineage>
        <taxon>Bacteria</taxon>
        <taxon>Pseudomonadati</taxon>
        <taxon>Pseudomonadota</taxon>
        <taxon>Betaproteobacteria</taxon>
        <taxon>Burkholderiales</taxon>
        <taxon>Comamonadaceae</taxon>
        <taxon>Hydrogenophaga</taxon>
    </lineage>
</organism>
<dbReference type="EMBL" id="CP049989">
    <property type="protein sequence ID" value="QIM53789.1"/>
    <property type="molecule type" value="Genomic_DNA"/>
</dbReference>
<dbReference type="GO" id="GO:0003677">
    <property type="term" value="F:DNA binding"/>
    <property type="evidence" value="ECO:0007669"/>
    <property type="project" value="UniProtKB-KW"/>
</dbReference>
<dbReference type="PANTHER" id="PTHR30408:SF12">
    <property type="entry name" value="TYPE I RESTRICTION ENZYME MJAVIII SPECIFICITY SUBUNIT"/>
    <property type="match status" value="1"/>
</dbReference>
<dbReference type="AlphaFoldDB" id="A0A6G8IKZ7"/>
<dbReference type="SUPFAM" id="SSF116734">
    <property type="entry name" value="DNA methylase specificity domain"/>
    <property type="match status" value="2"/>
</dbReference>
<sequence>MLPEGWSRCRLGDLMAFRNGLNYTRNESGECIKVVGVSDFRARTVLDGAAGLDTVALRDRVGPQDLLQAGDLLFVRSNGNKALVGRCLFVARLDEPVTFSGFTIRGRVTSPRLDPAFASELMRTARTVAQMHLGGSGTNISNLSQDILQNVEVCLPGVGEQRRIVRVLATWREAIDATDNLLENARREKHDLMQALLSGRVAALQQRGAWEQVEFDDVFERVARKNDEGSSNVLTISAQHGLVSQRDFFHKNVASEDLSHYTYLSTGDFAYNKSASAGYPVGAIKPLVAHDSGVVSSLYICFRQRSDAQVDADFYRHYFEAGMLNEPIGFIAQEGARNHGLLNVSVKDFFKLPLHLPPLPVQRRIAEVLGVAEDYEHSVAAQARALRDELGALREDLLSGQRRLRPVEEPGEPCPR</sequence>
<evidence type="ECO:0000256" key="1">
    <source>
        <dbReference type="ARBA" id="ARBA00022747"/>
    </source>
</evidence>
<dbReference type="Proteomes" id="UP000503162">
    <property type="component" value="Chromosome"/>
</dbReference>
<dbReference type="KEGG" id="hcz:G9Q37_17320"/>
<dbReference type="RefSeq" id="WP_166229138.1">
    <property type="nucleotide sequence ID" value="NZ_CP049989.1"/>
</dbReference>
<keyword evidence="5" id="KW-1185">Reference proteome</keyword>
<keyword evidence="4" id="KW-0378">Hydrolase</keyword>
<dbReference type="PANTHER" id="PTHR30408">
    <property type="entry name" value="TYPE-1 RESTRICTION ENZYME ECOKI SPECIFICITY PROTEIN"/>
    <property type="match status" value="1"/>
</dbReference>
<gene>
    <name evidence="4" type="ORF">G9Q37_17320</name>
</gene>
<dbReference type="REBASE" id="392021">
    <property type="entry name" value="S.Hsp0156ORF17315P"/>
</dbReference>
<keyword evidence="3" id="KW-0175">Coiled coil</keyword>
<proteinExistence type="predicted"/>
<dbReference type="CDD" id="cd17517">
    <property type="entry name" value="RMtype1_S_EcoKI_StySPI-TRD2-CR2_like"/>
    <property type="match status" value="1"/>
</dbReference>
<keyword evidence="2" id="KW-0238">DNA-binding</keyword>
<evidence type="ECO:0000313" key="4">
    <source>
        <dbReference type="EMBL" id="QIM53789.1"/>
    </source>
</evidence>
<evidence type="ECO:0000256" key="3">
    <source>
        <dbReference type="SAM" id="Coils"/>
    </source>
</evidence>
<keyword evidence="4" id="KW-0540">Nuclease</keyword>
<dbReference type="InterPro" id="IPR052021">
    <property type="entry name" value="Type-I_RS_S_subunit"/>
</dbReference>